<gene>
    <name evidence="1" type="ORF">AVEN_220140_1</name>
</gene>
<sequence length="131" mass="14341">MNYFSVLRPPAGQISQPQSRAFLHGVDWKRSTIDRRPLSATGGWPTQTVPYSLPGPSRLAECRVVLLPTSFLLRCFGDFTVWSLCRGKEVGETSEYGASTFTVGKNSNRSSYLAFSPIYGIPVSSSSTVSN</sequence>
<proteinExistence type="predicted"/>
<evidence type="ECO:0000313" key="2">
    <source>
        <dbReference type="Proteomes" id="UP000499080"/>
    </source>
</evidence>
<organism evidence="1 2">
    <name type="scientific">Araneus ventricosus</name>
    <name type="common">Orbweaver spider</name>
    <name type="synonym">Epeira ventricosa</name>
    <dbReference type="NCBI Taxonomy" id="182803"/>
    <lineage>
        <taxon>Eukaryota</taxon>
        <taxon>Metazoa</taxon>
        <taxon>Ecdysozoa</taxon>
        <taxon>Arthropoda</taxon>
        <taxon>Chelicerata</taxon>
        <taxon>Arachnida</taxon>
        <taxon>Araneae</taxon>
        <taxon>Araneomorphae</taxon>
        <taxon>Entelegynae</taxon>
        <taxon>Araneoidea</taxon>
        <taxon>Araneidae</taxon>
        <taxon>Araneus</taxon>
    </lineage>
</organism>
<protein>
    <submittedName>
        <fullName evidence="1">Uncharacterized protein</fullName>
    </submittedName>
</protein>
<dbReference type="EMBL" id="BGPR01025302">
    <property type="protein sequence ID" value="GBN94088.1"/>
    <property type="molecule type" value="Genomic_DNA"/>
</dbReference>
<dbReference type="Proteomes" id="UP000499080">
    <property type="component" value="Unassembled WGS sequence"/>
</dbReference>
<name>A0A4Y2T0E9_ARAVE</name>
<dbReference type="AlphaFoldDB" id="A0A4Y2T0E9"/>
<accession>A0A4Y2T0E9</accession>
<comment type="caution">
    <text evidence="1">The sequence shown here is derived from an EMBL/GenBank/DDBJ whole genome shotgun (WGS) entry which is preliminary data.</text>
</comment>
<keyword evidence="2" id="KW-1185">Reference proteome</keyword>
<reference evidence="1 2" key="1">
    <citation type="journal article" date="2019" name="Sci. Rep.">
        <title>Orb-weaving spider Araneus ventricosus genome elucidates the spidroin gene catalogue.</title>
        <authorList>
            <person name="Kono N."/>
            <person name="Nakamura H."/>
            <person name="Ohtoshi R."/>
            <person name="Moran D.A.P."/>
            <person name="Shinohara A."/>
            <person name="Yoshida Y."/>
            <person name="Fujiwara M."/>
            <person name="Mori M."/>
            <person name="Tomita M."/>
            <person name="Arakawa K."/>
        </authorList>
    </citation>
    <scope>NUCLEOTIDE SEQUENCE [LARGE SCALE GENOMIC DNA]</scope>
</reference>
<evidence type="ECO:0000313" key="1">
    <source>
        <dbReference type="EMBL" id="GBN94088.1"/>
    </source>
</evidence>